<dbReference type="PANTHER" id="PTHR43798">
    <property type="entry name" value="MONOACYLGLYCEROL LIPASE"/>
    <property type="match status" value="1"/>
</dbReference>
<sequence length="316" mass="34867">MNQPHFHLPSNAIIGRERMADGATIRTLLLPYDRPVANLLLLTGRADFHEKWADAIGHLHRAGFAIASFDWRGQGGSSRLTQSGAGHIDSFETWLSDLDRLSGWALQSLPGPRWLALGHSMGGHLLTRWAGDPARGLLPFRAELDGLVLAAPFYGLGGPMAMRTAALRVAPLQVRRGRAAEFAWGQRPYGAFQQAPARQLLLTGSRAHFEDEGRWVAAHPELATGGVSWGWIDAFAHSQRQLEALPLEQLDLPVLMMLAAREKLVDNKAALKVSARMPHSRTHIVKAAAHELLREAEPQRDEALAQIRRFAKEVTK</sequence>
<dbReference type="InterPro" id="IPR022742">
    <property type="entry name" value="Hydrolase_4"/>
</dbReference>
<organism evidence="2 3">
    <name type="scientific">Sandaracinobacter neustonicus</name>
    <dbReference type="NCBI Taxonomy" id="1715348"/>
    <lineage>
        <taxon>Bacteria</taxon>
        <taxon>Pseudomonadati</taxon>
        <taxon>Pseudomonadota</taxon>
        <taxon>Alphaproteobacteria</taxon>
        <taxon>Sphingomonadales</taxon>
        <taxon>Sphingosinicellaceae</taxon>
        <taxon>Sandaracinobacter</taxon>
    </lineage>
</organism>
<dbReference type="OrthoDB" id="9788260at2"/>
<proteinExistence type="predicted"/>
<dbReference type="Proteomes" id="UP000319897">
    <property type="component" value="Unassembled WGS sequence"/>
</dbReference>
<keyword evidence="2" id="KW-0378">Hydrolase</keyword>
<gene>
    <name evidence="2" type="ORF">FJQ54_17070</name>
</gene>
<comment type="caution">
    <text evidence="2">The sequence shown here is derived from an EMBL/GenBank/DDBJ whole genome shotgun (WGS) entry which is preliminary data.</text>
</comment>
<dbReference type="SUPFAM" id="SSF53474">
    <property type="entry name" value="alpha/beta-Hydrolases"/>
    <property type="match status" value="1"/>
</dbReference>
<accession>A0A501XE30</accession>
<dbReference type="Pfam" id="PF12146">
    <property type="entry name" value="Hydrolase_4"/>
    <property type="match status" value="1"/>
</dbReference>
<evidence type="ECO:0000313" key="2">
    <source>
        <dbReference type="EMBL" id="TPE58756.1"/>
    </source>
</evidence>
<dbReference type="InterPro" id="IPR029058">
    <property type="entry name" value="AB_hydrolase_fold"/>
</dbReference>
<dbReference type="GO" id="GO:0016787">
    <property type="term" value="F:hydrolase activity"/>
    <property type="evidence" value="ECO:0007669"/>
    <property type="project" value="UniProtKB-KW"/>
</dbReference>
<name>A0A501XE30_9SPHN</name>
<evidence type="ECO:0000259" key="1">
    <source>
        <dbReference type="Pfam" id="PF12146"/>
    </source>
</evidence>
<dbReference type="Gene3D" id="3.40.50.1820">
    <property type="entry name" value="alpha/beta hydrolase"/>
    <property type="match status" value="1"/>
</dbReference>
<keyword evidence="3" id="KW-1185">Reference proteome</keyword>
<dbReference type="PANTHER" id="PTHR43798:SF33">
    <property type="entry name" value="HYDROLASE, PUTATIVE (AFU_ORTHOLOGUE AFUA_2G14860)-RELATED"/>
    <property type="match status" value="1"/>
</dbReference>
<dbReference type="EMBL" id="VFSU01000034">
    <property type="protein sequence ID" value="TPE58756.1"/>
    <property type="molecule type" value="Genomic_DNA"/>
</dbReference>
<evidence type="ECO:0000313" key="3">
    <source>
        <dbReference type="Proteomes" id="UP000319897"/>
    </source>
</evidence>
<feature type="domain" description="Serine aminopeptidase S33" evidence="1">
    <location>
        <begin position="34"/>
        <end position="296"/>
    </location>
</feature>
<reference evidence="2 3" key="1">
    <citation type="submission" date="2019-06" db="EMBL/GenBank/DDBJ databases">
        <authorList>
            <person name="Lee I."/>
            <person name="Jang G.I."/>
            <person name="Hwang C.Y."/>
        </authorList>
    </citation>
    <scope>NUCLEOTIDE SEQUENCE [LARGE SCALE GENOMIC DNA]</scope>
    <source>
        <strain evidence="2 3">PAMC 28131</strain>
    </source>
</reference>
<dbReference type="InterPro" id="IPR050266">
    <property type="entry name" value="AB_hydrolase_sf"/>
</dbReference>
<dbReference type="GO" id="GO:0016020">
    <property type="term" value="C:membrane"/>
    <property type="evidence" value="ECO:0007669"/>
    <property type="project" value="TreeGrafter"/>
</dbReference>
<dbReference type="RefSeq" id="WP_140929608.1">
    <property type="nucleotide sequence ID" value="NZ_VFSU01000034.1"/>
</dbReference>
<protein>
    <submittedName>
        <fullName evidence="2">Alpha/beta hydrolase</fullName>
    </submittedName>
</protein>
<dbReference type="AlphaFoldDB" id="A0A501XE30"/>